<dbReference type="Gene3D" id="1.10.1370.40">
    <property type="match status" value="1"/>
</dbReference>
<dbReference type="GO" id="GO:0005829">
    <property type="term" value="C:cytosol"/>
    <property type="evidence" value="ECO:0007669"/>
    <property type="project" value="TreeGrafter"/>
</dbReference>
<dbReference type="GO" id="GO:0006508">
    <property type="term" value="P:proteolysis"/>
    <property type="evidence" value="ECO:0007669"/>
    <property type="project" value="UniProtKB-KW"/>
</dbReference>
<evidence type="ECO:0000256" key="4">
    <source>
        <dbReference type="ARBA" id="ARBA00022801"/>
    </source>
</evidence>
<evidence type="ECO:0000313" key="10">
    <source>
        <dbReference type="Proteomes" id="UP000810252"/>
    </source>
</evidence>
<keyword evidence="3 7" id="KW-0479">Metal-binding</keyword>
<accession>A0A9D9ENT1</accession>
<reference evidence="9" key="1">
    <citation type="submission" date="2020-10" db="EMBL/GenBank/DDBJ databases">
        <authorList>
            <person name="Gilroy R."/>
        </authorList>
    </citation>
    <scope>NUCLEOTIDE SEQUENCE</scope>
    <source>
        <strain evidence="9">20514</strain>
    </source>
</reference>
<keyword evidence="2 7" id="KW-0645">Protease</keyword>
<dbReference type="AlphaFoldDB" id="A0A9D9ENT1"/>
<comment type="caution">
    <text evidence="9">The sequence shown here is derived from an EMBL/GenBank/DDBJ whole genome shotgun (WGS) entry which is preliminary data.</text>
</comment>
<comment type="cofactor">
    <cofactor evidence="7">
        <name>Zn(2+)</name>
        <dbReference type="ChEBI" id="CHEBI:29105"/>
    </cofactor>
    <text evidence="7">Binds 1 zinc ion.</text>
</comment>
<evidence type="ECO:0000256" key="3">
    <source>
        <dbReference type="ARBA" id="ARBA00022723"/>
    </source>
</evidence>
<keyword evidence="5 7" id="KW-0862">Zinc</keyword>
<name>A0A9D9ENT1_9BACT</name>
<proteinExistence type="inferred from homology"/>
<dbReference type="GO" id="GO:0004222">
    <property type="term" value="F:metalloendopeptidase activity"/>
    <property type="evidence" value="ECO:0007669"/>
    <property type="project" value="InterPro"/>
</dbReference>
<gene>
    <name evidence="9" type="ORF">IAC29_04550</name>
</gene>
<protein>
    <submittedName>
        <fullName evidence="9">M3 family metallopeptidase</fullName>
    </submittedName>
</protein>
<dbReference type="PANTHER" id="PTHR43660">
    <property type="entry name" value="DIPEPTIDYL CARBOXYPEPTIDASE"/>
    <property type="match status" value="1"/>
</dbReference>
<dbReference type="Pfam" id="PF01432">
    <property type="entry name" value="Peptidase_M3"/>
    <property type="match status" value="2"/>
</dbReference>
<dbReference type="EMBL" id="JADIMQ010000067">
    <property type="protein sequence ID" value="MBO8448524.1"/>
    <property type="molecule type" value="Genomic_DNA"/>
</dbReference>
<evidence type="ECO:0000256" key="5">
    <source>
        <dbReference type="ARBA" id="ARBA00022833"/>
    </source>
</evidence>
<dbReference type="InterPro" id="IPR034005">
    <property type="entry name" value="M3A_DCP"/>
</dbReference>
<comment type="similarity">
    <text evidence="1 7">Belongs to the peptidase M3 family.</text>
</comment>
<dbReference type="PANTHER" id="PTHR43660:SF1">
    <property type="entry name" value="DIPEPTIDYL CARBOXYPEPTIDASE"/>
    <property type="match status" value="1"/>
</dbReference>
<dbReference type="GO" id="GO:0004180">
    <property type="term" value="F:carboxypeptidase activity"/>
    <property type="evidence" value="ECO:0007669"/>
    <property type="project" value="TreeGrafter"/>
</dbReference>
<dbReference type="Gene3D" id="1.10.1370.10">
    <property type="entry name" value="Neurolysin, domain 3"/>
    <property type="match status" value="1"/>
</dbReference>
<evidence type="ECO:0000256" key="1">
    <source>
        <dbReference type="ARBA" id="ARBA00006040"/>
    </source>
</evidence>
<feature type="domain" description="Peptidase M3A/M3B catalytic" evidence="8">
    <location>
        <begin position="250"/>
        <end position="597"/>
    </location>
</feature>
<evidence type="ECO:0000256" key="6">
    <source>
        <dbReference type="ARBA" id="ARBA00023049"/>
    </source>
</evidence>
<evidence type="ECO:0000313" key="9">
    <source>
        <dbReference type="EMBL" id="MBO8448524.1"/>
    </source>
</evidence>
<feature type="domain" description="Peptidase M3A/M3B catalytic" evidence="8">
    <location>
        <begin position="649"/>
        <end position="745"/>
    </location>
</feature>
<keyword evidence="4 7" id="KW-0378">Hydrolase</keyword>
<dbReference type="InterPro" id="IPR024077">
    <property type="entry name" value="Neurolysin/TOP_dom2"/>
</dbReference>
<dbReference type="InterPro" id="IPR001567">
    <property type="entry name" value="Pept_M3A_M3B_dom"/>
</dbReference>
<dbReference type="Proteomes" id="UP000810252">
    <property type="component" value="Unassembled WGS sequence"/>
</dbReference>
<dbReference type="CDD" id="cd06456">
    <property type="entry name" value="M3A_DCP"/>
    <property type="match status" value="1"/>
</dbReference>
<keyword evidence="6 7" id="KW-0482">Metalloprotease</keyword>
<dbReference type="Gene3D" id="3.40.390.10">
    <property type="entry name" value="Collagenase (Catalytic Domain)"/>
    <property type="match status" value="1"/>
</dbReference>
<reference evidence="9" key="2">
    <citation type="journal article" date="2021" name="PeerJ">
        <title>Extensive microbial diversity within the chicken gut microbiome revealed by metagenomics and culture.</title>
        <authorList>
            <person name="Gilroy R."/>
            <person name="Ravi A."/>
            <person name="Getino M."/>
            <person name="Pursley I."/>
            <person name="Horton D.L."/>
            <person name="Alikhan N.F."/>
            <person name="Baker D."/>
            <person name="Gharbi K."/>
            <person name="Hall N."/>
            <person name="Watson M."/>
            <person name="Adriaenssens E.M."/>
            <person name="Foster-Nyarko E."/>
            <person name="Jarju S."/>
            <person name="Secka A."/>
            <person name="Antonio M."/>
            <person name="Oren A."/>
            <person name="Chaudhuri R.R."/>
            <person name="La Ragione R."/>
            <person name="Hildebrand F."/>
            <person name="Pallen M.J."/>
        </authorList>
    </citation>
    <scope>NUCLEOTIDE SEQUENCE</scope>
    <source>
        <strain evidence="9">20514</strain>
    </source>
</reference>
<evidence type="ECO:0000256" key="2">
    <source>
        <dbReference type="ARBA" id="ARBA00022670"/>
    </source>
</evidence>
<dbReference type="FunFam" id="3.40.390.10:FF:000009">
    <property type="entry name" value="Oligopeptidase A"/>
    <property type="match status" value="1"/>
</dbReference>
<dbReference type="InterPro" id="IPR045090">
    <property type="entry name" value="Pept_M3A_M3B"/>
</dbReference>
<organism evidence="9 10">
    <name type="scientific">Candidatus Cryptobacteroides merdigallinarum</name>
    <dbReference type="NCBI Taxonomy" id="2840770"/>
    <lineage>
        <taxon>Bacteria</taxon>
        <taxon>Pseudomonadati</taxon>
        <taxon>Bacteroidota</taxon>
        <taxon>Bacteroidia</taxon>
        <taxon>Bacteroidales</taxon>
        <taxon>Candidatus Cryptobacteroides</taxon>
    </lineage>
</organism>
<evidence type="ECO:0000259" key="8">
    <source>
        <dbReference type="Pfam" id="PF01432"/>
    </source>
</evidence>
<dbReference type="SUPFAM" id="SSF55486">
    <property type="entry name" value="Metalloproteases ('zincins'), catalytic domain"/>
    <property type="match status" value="1"/>
</dbReference>
<dbReference type="InterPro" id="IPR024079">
    <property type="entry name" value="MetalloPept_cat_dom_sf"/>
</dbReference>
<dbReference type="GO" id="GO:0046872">
    <property type="term" value="F:metal ion binding"/>
    <property type="evidence" value="ECO:0007669"/>
    <property type="project" value="UniProtKB-UniRule"/>
</dbReference>
<evidence type="ECO:0000256" key="7">
    <source>
        <dbReference type="RuleBase" id="RU003435"/>
    </source>
</evidence>
<sequence>MVSCSNINPFFGEWDTPYGIPPFEKIHEKDYIHAVKFGIHQQAAEVDAIIARDAEPTFENTIAAYEYSGQLLDRVTGVLFNLSESDASPSLQKIVGKVIPLLTEHSDNIFMNPYFFERVKTVYDGREEAGLTSEQIRLTEKLYRRFIANGVSLDEQGQARMREINGELAALEQAFGNNLLAETNSFTLLLADSSEIAGLPENVLHAAASEAEAAGISVRDAARLKGLAEDDVVPGGPWLFTLQNPSYVPFMTYSANRELREKMFRAYSSRGNNGNDRDNKDIVLKIMSLRIGKARLLGYETPAEFILSDKMAGTSKAVDSFLDRIFEAGVRKAGEEVTDMQAIMDADVAAGLLPEDSTSVIRPWDWAYYAERVRQARYALDESDVKPYFKMENVRDGVFAVAHRLYGLNFEKLDSIPVYHPDVEGFKVTDADSSFLGIFLTDYYPRSTKRGGAWMSNFRNQEISEEGEDIRPIIVNVGNFTKPAAGKPSLLTLDEAATMFHEFGHALHGMLTRCTYKDMSGTSVARDFVELPSQLNENWAFQPEVLAMYARHYETGEVIPDSLVTKIRNAGKFNQGFMTTELAAASILDMRWHELTSVYVPDDCPFASSTPAPESAEPACLVVNGRKIPTGTSDRLMLIDPVAFENCMMEEAGLIDEIIPRYRTTYFNHIFKSGYDAGYYSYLWAEVLDKDAFELFMRRGLFDRKTAMSYRTNILEKGDSEDPMVSYRKFRGAEPSVGALLRARGIE</sequence>